<evidence type="ECO:0000256" key="2">
    <source>
        <dbReference type="ARBA" id="ARBA00023015"/>
    </source>
</evidence>
<dbReference type="CDD" id="cd06171">
    <property type="entry name" value="Sigma70_r4"/>
    <property type="match status" value="1"/>
</dbReference>
<dbReference type="InterPro" id="IPR014284">
    <property type="entry name" value="RNA_pol_sigma-70_dom"/>
</dbReference>
<protein>
    <submittedName>
        <fullName evidence="6">RNA polymerase sigma-70 factor (ECF subfamily)</fullName>
    </submittedName>
</protein>
<keyword evidence="4" id="KW-0804">Transcription</keyword>
<dbReference type="InterPro" id="IPR013249">
    <property type="entry name" value="RNA_pol_sigma70_r4_t2"/>
</dbReference>
<accession>A0A2T0T8L4</accession>
<dbReference type="PANTHER" id="PTHR43133">
    <property type="entry name" value="RNA POLYMERASE ECF-TYPE SIGMA FACTO"/>
    <property type="match status" value="1"/>
</dbReference>
<name>A0A2T0T8L4_9BACT</name>
<dbReference type="PANTHER" id="PTHR43133:SF46">
    <property type="entry name" value="RNA POLYMERASE SIGMA-70 FACTOR ECF SUBFAMILY"/>
    <property type="match status" value="1"/>
</dbReference>
<dbReference type="InterPro" id="IPR039425">
    <property type="entry name" value="RNA_pol_sigma-70-like"/>
</dbReference>
<dbReference type="InterPro" id="IPR014327">
    <property type="entry name" value="RNA_pol_sigma70_bacteroid"/>
</dbReference>
<feature type="domain" description="RNA polymerase sigma factor 70 region 4 type 2" evidence="5">
    <location>
        <begin position="159"/>
        <end position="209"/>
    </location>
</feature>
<evidence type="ECO:0000259" key="5">
    <source>
        <dbReference type="Pfam" id="PF08281"/>
    </source>
</evidence>
<dbReference type="Pfam" id="PF08281">
    <property type="entry name" value="Sigma70_r4_2"/>
    <property type="match status" value="1"/>
</dbReference>
<dbReference type="EMBL" id="PVTE01000005">
    <property type="protein sequence ID" value="PRY41976.1"/>
    <property type="molecule type" value="Genomic_DNA"/>
</dbReference>
<evidence type="ECO:0000256" key="3">
    <source>
        <dbReference type="ARBA" id="ARBA00023082"/>
    </source>
</evidence>
<dbReference type="Gene3D" id="1.10.1740.10">
    <property type="match status" value="1"/>
</dbReference>
<dbReference type="Proteomes" id="UP000238375">
    <property type="component" value="Unassembled WGS sequence"/>
</dbReference>
<evidence type="ECO:0000313" key="6">
    <source>
        <dbReference type="EMBL" id="PRY41976.1"/>
    </source>
</evidence>
<dbReference type="OrthoDB" id="1524077at2"/>
<keyword evidence="3" id="KW-0731">Sigma factor</keyword>
<sequence>MTAYPWSVLDGSYMRLPLPIPSTSPQATTGPAPVSSPVSPDPDWHLKAVFETDPQQGCELLFRKYYAPLCSHAIRLVYAKETAEDIVSEVFCNFWTNKVYLTIDSAYPAYLFQAVRYRAYNYLRWELTKSQQSTDERMDDLIDSRSSPAEMMQYDELRRKIEQAIEQLPPQCRRVFLLSRFEGRKYNEIADELSIATKTVEAHMTKALTLLRTVLKDEWVWGVALLLSTQA</sequence>
<proteinExistence type="inferred from homology"/>
<dbReference type="GO" id="GO:0003677">
    <property type="term" value="F:DNA binding"/>
    <property type="evidence" value="ECO:0007669"/>
    <property type="project" value="InterPro"/>
</dbReference>
<evidence type="ECO:0000313" key="7">
    <source>
        <dbReference type="Proteomes" id="UP000238375"/>
    </source>
</evidence>
<comment type="similarity">
    <text evidence="1">Belongs to the sigma-70 factor family. ECF subfamily.</text>
</comment>
<dbReference type="Gene3D" id="1.10.10.10">
    <property type="entry name" value="Winged helix-like DNA-binding domain superfamily/Winged helix DNA-binding domain"/>
    <property type="match status" value="1"/>
</dbReference>
<dbReference type="InterPro" id="IPR013324">
    <property type="entry name" value="RNA_pol_sigma_r3/r4-like"/>
</dbReference>
<evidence type="ECO:0000256" key="1">
    <source>
        <dbReference type="ARBA" id="ARBA00010641"/>
    </source>
</evidence>
<dbReference type="AlphaFoldDB" id="A0A2T0T8L4"/>
<gene>
    <name evidence="6" type="ORF">CLV58_105178</name>
</gene>
<evidence type="ECO:0000256" key="4">
    <source>
        <dbReference type="ARBA" id="ARBA00023163"/>
    </source>
</evidence>
<comment type="caution">
    <text evidence="6">The sequence shown here is derived from an EMBL/GenBank/DDBJ whole genome shotgun (WGS) entry which is preliminary data.</text>
</comment>
<organism evidence="6 7">
    <name type="scientific">Spirosoma oryzae</name>
    <dbReference type="NCBI Taxonomy" id="1469603"/>
    <lineage>
        <taxon>Bacteria</taxon>
        <taxon>Pseudomonadati</taxon>
        <taxon>Bacteroidota</taxon>
        <taxon>Cytophagia</taxon>
        <taxon>Cytophagales</taxon>
        <taxon>Cytophagaceae</taxon>
        <taxon>Spirosoma</taxon>
    </lineage>
</organism>
<dbReference type="GO" id="GO:0006352">
    <property type="term" value="P:DNA-templated transcription initiation"/>
    <property type="evidence" value="ECO:0007669"/>
    <property type="project" value="InterPro"/>
</dbReference>
<dbReference type="SUPFAM" id="SSF88659">
    <property type="entry name" value="Sigma3 and sigma4 domains of RNA polymerase sigma factors"/>
    <property type="match status" value="1"/>
</dbReference>
<dbReference type="InterPro" id="IPR036388">
    <property type="entry name" value="WH-like_DNA-bd_sf"/>
</dbReference>
<dbReference type="GO" id="GO:0016987">
    <property type="term" value="F:sigma factor activity"/>
    <property type="evidence" value="ECO:0007669"/>
    <property type="project" value="UniProtKB-KW"/>
</dbReference>
<dbReference type="NCBIfam" id="TIGR02985">
    <property type="entry name" value="Sig70_bacteroi1"/>
    <property type="match status" value="1"/>
</dbReference>
<keyword evidence="7" id="KW-1185">Reference proteome</keyword>
<dbReference type="InterPro" id="IPR013325">
    <property type="entry name" value="RNA_pol_sigma_r2"/>
</dbReference>
<dbReference type="NCBIfam" id="TIGR02937">
    <property type="entry name" value="sigma70-ECF"/>
    <property type="match status" value="1"/>
</dbReference>
<reference evidence="6 7" key="1">
    <citation type="submission" date="2018-03" db="EMBL/GenBank/DDBJ databases">
        <title>Genomic Encyclopedia of Archaeal and Bacterial Type Strains, Phase II (KMG-II): from individual species to whole genera.</title>
        <authorList>
            <person name="Goeker M."/>
        </authorList>
    </citation>
    <scope>NUCLEOTIDE SEQUENCE [LARGE SCALE GENOMIC DNA]</scope>
    <source>
        <strain evidence="6 7">DSM 28354</strain>
    </source>
</reference>
<keyword evidence="2" id="KW-0805">Transcription regulation</keyword>
<dbReference type="SUPFAM" id="SSF88946">
    <property type="entry name" value="Sigma2 domain of RNA polymerase sigma factors"/>
    <property type="match status" value="1"/>
</dbReference>